<sequence>MESKRDRELGAPEEEFQTFLRGNKSFPSSVSPSTKIVPRVLVGLHLGTTHSSYAYADEFKPSPIVTCSDYWPGEDLKRDATPTAIY</sequence>
<gene>
    <name evidence="1" type="ORF">CSSPJE1EN1_LOCUS3878</name>
</gene>
<reference evidence="1" key="1">
    <citation type="submission" date="2024-02" db="EMBL/GenBank/DDBJ databases">
        <authorList>
            <consortium name="ELIXIR-Norway"/>
            <consortium name="Elixir Norway"/>
        </authorList>
    </citation>
    <scope>NUCLEOTIDE SEQUENCE</scope>
</reference>
<keyword evidence="2" id="KW-1185">Reference proteome</keyword>
<organism evidence="1 2">
    <name type="scientific">Sphagnum jensenii</name>
    <dbReference type="NCBI Taxonomy" id="128206"/>
    <lineage>
        <taxon>Eukaryota</taxon>
        <taxon>Viridiplantae</taxon>
        <taxon>Streptophyta</taxon>
        <taxon>Embryophyta</taxon>
        <taxon>Bryophyta</taxon>
        <taxon>Sphagnophytina</taxon>
        <taxon>Sphagnopsida</taxon>
        <taxon>Sphagnales</taxon>
        <taxon>Sphagnaceae</taxon>
        <taxon>Sphagnum</taxon>
    </lineage>
</organism>
<evidence type="ECO:0000313" key="2">
    <source>
        <dbReference type="Proteomes" id="UP001497444"/>
    </source>
</evidence>
<dbReference type="EMBL" id="OZ020106">
    <property type="protein sequence ID" value="CAK9258400.1"/>
    <property type="molecule type" value="Genomic_DNA"/>
</dbReference>
<proteinExistence type="predicted"/>
<accession>A0ABP0VYD7</accession>
<dbReference type="Proteomes" id="UP001497444">
    <property type="component" value="Chromosome 11"/>
</dbReference>
<evidence type="ECO:0000313" key="1">
    <source>
        <dbReference type="EMBL" id="CAK9258400.1"/>
    </source>
</evidence>
<protein>
    <submittedName>
        <fullName evidence="1">Uncharacterized protein</fullName>
    </submittedName>
</protein>
<name>A0ABP0VYD7_9BRYO</name>